<feature type="domain" description="Potassium channel" evidence="2">
    <location>
        <begin position="60"/>
        <end position="133"/>
    </location>
</feature>
<feature type="transmembrane region" description="Helical" evidence="1">
    <location>
        <begin position="109"/>
        <end position="129"/>
    </location>
</feature>
<dbReference type="EMBL" id="JARGYC010000002">
    <property type="protein sequence ID" value="MDF0599289.1"/>
    <property type="molecule type" value="Genomic_DNA"/>
</dbReference>
<comment type="caution">
    <text evidence="3">The sequence shown here is derived from an EMBL/GenBank/DDBJ whole genome shotgun (WGS) entry which is preliminary data.</text>
</comment>
<keyword evidence="1" id="KW-0472">Membrane</keyword>
<gene>
    <name evidence="3" type="ORF">P1J78_00960</name>
</gene>
<dbReference type="SUPFAM" id="SSF81324">
    <property type="entry name" value="Voltage-gated potassium channels"/>
    <property type="match status" value="1"/>
</dbReference>
<keyword evidence="1" id="KW-0812">Transmembrane</keyword>
<protein>
    <submittedName>
        <fullName evidence="3">Ion channel</fullName>
    </submittedName>
</protein>
<sequence>MVLQIAIGTVLILITTLAAGLAFLGLEQVLIRRGYWFVRRPHAPKLLALMGLAVVAVLGIVTVAVWVWAFVFLWLEIFITLEASVYFSIVAFTTLGFGDILLPQDWRLLAGMAAVNGLLMIGLLGAILVEVLRRVRIIQSEGRDRLG</sequence>
<dbReference type="Pfam" id="PF07885">
    <property type="entry name" value="Ion_trans_2"/>
    <property type="match status" value="1"/>
</dbReference>
<dbReference type="AlphaFoldDB" id="A0AAE3T7R2"/>
<keyword evidence="4" id="KW-1185">Reference proteome</keyword>
<dbReference type="RefSeq" id="WP_275565437.1">
    <property type="nucleotide sequence ID" value="NZ_JARGYC010000002.1"/>
</dbReference>
<feature type="transmembrane region" description="Helical" evidence="1">
    <location>
        <begin position="6"/>
        <end position="26"/>
    </location>
</feature>
<evidence type="ECO:0000256" key="1">
    <source>
        <dbReference type="SAM" id="Phobius"/>
    </source>
</evidence>
<accession>A0AAE3T7R2</accession>
<evidence type="ECO:0000259" key="2">
    <source>
        <dbReference type="Pfam" id="PF07885"/>
    </source>
</evidence>
<proteinExistence type="predicted"/>
<evidence type="ECO:0000313" key="3">
    <source>
        <dbReference type="EMBL" id="MDF0599289.1"/>
    </source>
</evidence>
<dbReference type="Gene3D" id="1.10.287.70">
    <property type="match status" value="1"/>
</dbReference>
<dbReference type="Proteomes" id="UP001220964">
    <property type="component" value="Unassembled WGS sequence"/>
</dbReference>
<dbReference type="InterPro" id="IPR013099">
    <property type="entry name" value="K_chnl_dom"/>
</dbReference>
<keyword evidence="1" id="KW-1133">Transmembrane helix</keyword>
<name>A0AAE3T7R2_9RHOB</name>
<evidence type="ECO:0000313" key="4">
    <source>
        <dbReference type="Proteomes" id="UP001220964"/>
    </source>
</evidence>
<reference evidence="3" key="1">
    <citation type="submission" date="2023-03" db="EMBL/GenBank/DDBJ databases">
        <title>Multiphase analysis and comparison of six strains from genera Psychromarinibacter, Lutimaribacter, and Maritimibacter, including a novel species: Psychromarinibacter sediminicola sp. nov.</title>
        <authorList>
            <person name="Wang Y.-H."/>
            <person name="Ye M.-Q."/>
            <person name="Du Z.-J."/>
        </authorList>
    </citation>
    <scope>NUCLEOTIDE SEQUENCE</scope>
    <source>
        <strain evidence="3">C21-152</strain>
    </source>
</reference>
<organism evidence="3 4">
    <name type="scientific">Psychromarinibacter sediminicola</name>
    <dbReference type="NCBI Taxonomy" id="3033385"/>
    <lineage>
        <taxon>Bacteria</taxon>
        <taxon>Pseudomonadati</taxon>
        <taxon>Pseudomonadota</taxon>
        <taxon>Alphaproteobacteria</taxon>
        <taxon>Rhodobacterales</taxon>
        <taxon>Paracoccaceae</taxon>
        <taxon>Psychromarinibacter</taxon>
    </lineage>
</organism>
<feature type="transmembrane region" description="Helical" evidence="1">
    <location>
        <begin position="46"/>
        <end position="71"/>
    </location>
</feature>